<dbReference type="PANTHER" id="PTHR35789">
    <property type="entry name" value="SPORE GERMINATION PROTEIN B3"/>
    <property type="match status" value="1"/>
</dbReference>
<evidence type="ECO:0000313" key="10">
    <source>
        <dbReference type="EMBL" id="MFC4306776.1"/>
    </source>
</evidence>
<dbReference type="InterPro" id="IPR057336">
    <property type="entry name" value="GerAC_N"/>
</dbReference>
<dbReference type="EMBL" id="JBHSED010000065">
    <property type="protein sequence ID" value="MFC4306776.1"/>
    <property type="molecule type" value="Genomic_DNA"/>
</dbReference>
<keyword evidence="3" id="KW-0309">Germination</keyword>
<evidence type="ECO:0000256" key="7">
    <source>
        <dbReference type="ARBA" id="ARBA00023288"/>
    </source>
</evidence>
<dbReference type="PANTHER" id="PTHR35789:SF1">
    <property type="entry name" value="SPORE GERMINATION PROTEIN B3"/>
    <property type="match status" value="1"/>
</dbReference>
<dbReference type="Gene3D" id="6.20.190.10">
    <property type="entry name" value="Nutrient germinant receptor protein C, domain 1"/>
    <property type="match status" value="1"/>
</dbReference>
<proteinExistence type="inferred from homology"/>
<comment type="caution">
    <text evidence="10">The sequence shown here is derived from an EMBL/GenBank/DDBJ whole genome shotgun (WGS) entry which is preliminary data.</text>
</comment>
<feature type="domain" description="Spore germination protein N-terminal" evidence="9">
    <location>
        <begin position="23"/>
        <end position="199"/>
    </location>
</feature>
<dbReference type="RefSeq" id="WP_204602064.1">
    <property type="nucleotide sequence ID" value="NZ_JBHSED010000065.1"/>
</dbReference>
<dbReference type="Proteomes" id="UP001595755">
    <property type="component" value="Unassembled WGS sequence"/>
</dbReference>
<name>A0ABV8SGS0_9BACL</name>
<keyword evidence="4" id="KW-0732">Signal</keyword>
<dbReference type="InterPro" id="IPR008844">
    <property type="entry name" value="Spore_GerAC-like"/>
</dbReference>
<evidence type="ECO:0000256" key="6">
    <source>
        <dbReference type="ARBA" id="ARBA00023139"/>
    </source>
</evidence>
<keyword evidence="5" id="KW-0472">Membrane</keyword>
<keyword evidence="6" id="KW-0564">Palmitate</keyword>
<dbReference type="Gene3D" id="3.30.300.210">
    <property type="entry name" value="Nutrient germinant receptor protein C, domain 3"/>
    <property type="match status" value="1"/>
</dbReference>
<evidence type="ECO:0000256" key="4">
    <source>
        <dbReference type="ARBA" id="ARBA00022729"/>
    </source>
</evidence>
<protein>
    <submittedName>
        <fullName evidence="10">Ger(X)C family spore germination protein</fullName>
    </submittedName>
</protein>
<dbReference type="NCBIfam" id="TIGR02887">
    <property type="entry name" value="spore_ger_x_C"/>
    <property type="match status" value="1"/>
</dbReference>
<evidence type="ECO:0000256" key="5">
    <source>
        <dbReference type="ARBA" id="ARBA00023136"/>
    </source>
</evidence>
<keyword evidence="11" id="KW-1185">Reference proteome</keyword>
<comment type="subcellular location">
    <subcellularLocation>
        <location evidence="1">Membrane</location>
        <topology evidence="1">Lipid-anchor</topology>
    </subcellularLocation>
</comment>
<evidence type="ECO:0000256" key="1">
    <source>
        <dbReference type="ARBA" id="ARBA00004635"/>
    </source>
</evidence>
<evidence type="ECO:0000313" key="11">
    <source>
        <dbReference type="Proteomes" id="UP001595755"/>
    </source>
</evidence>
<evidence type="ECO:0000259" key="8">
    <source>
        <dbReference type="Pfam" id="PF05504"/>
    </source>
</evidence>
<reference evidence="11" key="1">
    <citation type="journal article" date="2019" name="Int. J. Syst. Evol. Microbiol.">
        <title>The Global Catalogue of Microorganisms (GCM) 10K type strain sequencing project: providing services to taxonomists for standard genome sequencing and annotation.</title>
        <authorList>
            <consortium name="The Broad Institute Genomics Platform"/>
            <consortium name="The Broad Institute Genome Sequencing Center for Infectious Disease"/>
            <person name="Wu L."/>
            <person name="Ma J."/>
        </authorList>
    </citation>
    <scope>NUCLEOTIDE SEQUENCE [LARGE SCALE GENOMIC DNA]</scope>
    <source>
        <strain evidence="11">CGMCC 4.1641</strain>
    </source>
</reference>
<sequence length="391" mass="43814">MMRHIALTGCLMVCVLLLPGCWDKTELTDRSLILGLAIDKADNGMVDLTVQIYKPVHSGGSQGQQGGDISYINVQTNGNTMFDGIRDIILQIGRKAQWSHLRAIIVEDQLVHRYPIGEVLDFFYRDHEARLSSSFFIARGKASQYLKMKPLIEKTVSQQLLQITKKTDQYNYKTTDTSLLDLFLGLRSQTGISLVPYITKGGDNGQNLVAVGMAVLKKGTWKGIVSPQDSQMIHMLRNQFKSGIIRVPCEGQSDSSDANKNSVEVLSFHSKLKPQIDGESVKLHIFLQISGAIGEMRCMKLKTPEDEKKFAATVARTVEESVSEALNRMKKKKLDLIGLGDRIYRKHPALWKRWRSNWGERFAGAEIDIHTKVKIKNSGTAIPKPLSSDRQ</sequence>
<dbReference type="InterPro" id="IPR046953">
    <property type="entry name" value="Spore_GerAC-like_C"/>
</dbReference>
<dbReference type="Pfam" id="PF05504">
    <property type="entry name" value="Spore_GerAC"/>
    <property type="match status" value="1"/>
</dbReference>
<organism evidence="10 11">
    <name type="scientific">Cohnella boryungensis</name>
    <dbReference type="NCBI Taxonomy" id="768479"/>
    <lineage>
        <taxon>Bacteria</taxon>
        <taxon>Bacillati</taxon>
        <taxon>Bacillota</taxon>
        <taxon>Bacilli</taxon>
        <taxon>Bacillales</taxon>
        <taxon>Paenibacillaceae</taxon>
        <taxon>Cohnella</taxon>
    </lineage>
</organism>
<evidence type="ECO:0000256" key="3">
    <source>
        <dbReference type="ARBA" id="ARBA00022544"/>
    </source>
</evidence>
<comment type="similarity">
    <text evidence="2">Belongs to the GerABKC lipoprotein family.</text>
</comment>
<accession>A0ABV8SGS0</accession>
<dbReference type="InterPro" id="IPR038501">
    <property type="entry name" value="Spore_GerAC_C_sf"/>
</dbReference>
<keyword evidence="7" id="KW-0449">Lipoprotein</keyword>
<gene>
    <name evidence="10" type="ORF">ACFO1S_25480</name>
</gene>
<evidence type="ECO:0000259" key="9">
    <source>
        <dbReference type="Pfam" id="PF25198"/>
    </source>
</evidence>
<dbReference type="Pfam" id="PF25198">
    <property type="entry name" value="Spore_GerAC_N"/>
    <property type="match status" value="1"/>
</dbReference>
<evidence type="ECO:0000256" key="2">
    <source>
        <dbReference type="ARBA" id="ARBA00007886"/>
    </source>
</evidence>
<feature type="domain" description="Spore germination GerAC-like C-terminal" evidence="8">
    <location>
        <begin position="212"/>
        <end position="379"/>
    </location>
</feature>